<evidence type="ECO:0000313" key="1">
    <source>
        <dbReference type="EMBL" id="MBK1792583.1"/>
    </source>
</evidence>
<keyword evidence="2" id="KW-1185">Reference proteome</keyword>
<name>A0A8J7MKA8_9BACT</name>
<comment type="caution">
    <text evidence="1">The sequence shown here is derived from an EMBL/GenBank/DDBJ whole genome shotgun (WGS) entry which is preliminary data.</text>
</comment>
<dbReference type="AlphaFoldDB" id="A0A8J7MKA8"/>
<gene>
    <name evidence="1" type="ORF">JIN82_15570</name>
</gene>
<organism evidence="1 2">
    <name type="scientific">Persicirhabdus sediminis</name>
    <dbReference type="NCBI Taxonomy" id="454144"/>
    <lineage>
        <taxon>Bacteria</taxon>
        <taxon>Pseudomonadati</taxon>
        <taxon>Verrucomicrobiota</taxon>
        <taxon>Verrucomicrobiia</taxon>
        <taxon>Verrucomicrobiales</taxon>
        <taxon>Verrucomicrobiaceae</taxon>
        <taxon>Persicirhabdus</taxon>
    </lineage>
</organism>
<sequence>MRHLAVFAAWENEQALDDFLTNSQLGNTLSAGWHVRLELIRRWGQFSEFDDLQVSDNKAENDQPVVAVTLARLKLPQLFRFIRWGRPVERQVRDHPAAKLALASMRPLGTFSTFSIWRSQREMAEMVHGKGASAENDQHARAMTERERKDFHYQFTTLRFRALAEYGEWLGQSSIVPNLAKNLNS</sequence>
<evidence type="ECO:0000313" key="2">
    <source>
        <dbReference type="Proteomes" id="UP000624703"/>
    </source>
</evidence>
<evidence type="ECO:0008006" key="3">
    <source>
        <dbReference type="Google" id="ProtNLM"/>
    </source>
</evidence>
<accession>A0A8J7MKA8</accession>
<dbReference type="Proteomes" id="UP000624703">
    <property type="component" value="Unassembled WGS sequence"/>
</dbReference>
<dbReference type="EMBL" id="JAENIM010000046">
    <property type="protein sequence ID" value="MBK1792583.1"/>
    <property type="molecule type" value="Genomic_DNA"/>
</dbReference>
<dbReference type="CDD" id="cd21650">
    <property type="entry name" value="CrtA-like"/>
    <property type="match status" value="1"/>
</dbReference>
<proteinExistence type="predicted"/>
<dbReference type="InterPro" id="IPR049574">
    <property type="entry name" value="CrtA-like"/>
</dbReference>
<protein>
    <recommendedName>
        <fullName evidence="3">Spheroidene monooxygenase</fullName>
    </recommendedName>
</protein>
<dbReference type="RefSeq" id="WP_200312596.1">
    <property type="nucleotide sequence ID" value="NZ_JAENIM010000046.1"/>
</dbReference>
<reference evidence="1" key="1">
    <citation type="submission" date="2021-01" db="EMBL/GenBank/DDBJ databases">
        <title>Modified the classification status of verrucomicrobia.</title>
        <authorList>
            <person name="Feng X."/>
        </authorList>
    </citation>
    <scope>NUCLEOTIDE SEQUENCE</scope>
    <source>
        <strain evidence="1">_KCTC 22039</strain>
    </source>
</reference>